<sequence length="370" mass="39816">MGDLTYLGGVEGQAAAWVAAAVYLPVLALAVSVRAAALLWMLEAVAGILVLPGEVAQLVAVGLVAVVLNVVITFTLETREWRVFTALSGLYVVVHAVTSGGGASAMLVLLTLLALTTVTGVFLSRYRARWVHAAERVEALNRVQKEVRAEERTAIAHELHDIVAHDITAIVMQARRARFVDDAKRQEILETIGDAGQSTLEDLRRMLLVLRRTEDVEAPTHAQDRDAVLDVMGSTEESATLSAVGLADTLEGVGEALRRAGMEISLQVTGDMTEVPTVIRQSLRRVLRELGTNILKHGDPDSPVTMSLEVGDGEVTVRTRNRIGATAPVMSSGTGVEALKTRVEVYDGRISMGVTAADEWATRIWIPFPS</sequence>
<dbReference type="Pfam" id="PF07730">
    <property type="entry name" value="HisKA_3"/>
    <property type="match status" value="1"/>
</dbReference>
<dbReference type="PANTHER" id="PTHR24421">
    <property type="entry name" value="NITRATE/NITRITE SENSOR PROTEIN NARX-RELATED"/>
    <property type="match status" value="1"/>
</dbReference>
<keyword evidence="9" id="KW-1133">Transmembrane helix</keyword>
<dbReference type="Gene3D" id="1.20.5.1930">
    <property type="match status" value="1"/>
</dbReference>
<dbReference type="RefSeq" id="WP_184172607.1">
    <property type="nucleotide sequence ID" value="NZ_BAABAG010000014.1"/>
</dbReference>
<dbReference type="GO" id="GO:0005524">
    <property type="term" value="F:ATP binding"/>
    <property type="evidence" value="ECO:0007669"/>
    <property type="project" value="UniProtKB-KW"/>
</dbReference>
<dbReference type="GO" id="GO:0000155">
    <property type="term" value="F:phosphorelay sensor kinase activity"/>
    <property type="evidence" value="ECO:0007669"/>
    <property type="project" value="InterPro"/>
</dbReference>
<dbReference type="InterPro" id="IPR036890">
    <property type="entry name" value="HATPase_C_sf"/>
</dbReference>
<keyword evidence="12" id="KW-1185">Reference proteome</keyword>
<feature type="transmembrane region" description="Helical" evidence="9">
    <location>
        <begin position="96"/>
        <end position="123"/>
    </location>
</feature>
<keyword evidence="4" id="KW-0808">Transferase</keyword>
<evidence type="ECO:0000256" key="5">
    <source>
        <dbReference type="ARBA" id="ARBA00022741"/>
    </source>
</evidence>
<keyword evidence="8" id="KW-0902">Two-component regulatory system</keyword>
<evidence type="ECO:0000259" key="10">
    <source>
        <dbReference type="Pfam" id="PF07730"/>
    </source>
</evidence>
<comment type="catalytic activity">
    <reaction evidence="1">
        <text>ATP + protein L-histidine = ADP + protein N-phospho-L-histidine.</text>
        <dbReference type="EC" id="2.7.13.3"/>
    </reaction>
</comment>
<dbReference type="GO" id="GO:0016020">
    <property type="term" value="C:membrane"/>
    <property type="evidence" value="ECO:0007669"/>
    <property type="project" value="InterPro"/>
</dbReference>
<dbReference type="EC" id="2.7.13.3" evidence="2"/>
<evidence type="ECO:0000313" key="12">
    <source>
        <dbReference type="Proteomes" id="UP000567246"/>
    </source>
</evidence>
<name>A0A4Y8ZJH7_9MICC</name>
<accession>A0A4Y8ZJH7</accession>
<dbReference type="PANTHER" id="PTHR24421:SF10">
    <property type="entry name" value="NITRATE_NITRITE SENSOR PROTEIN NARQ"/>
    <property type="match status" value="1"/>
</dbReference>
<keyword evidence="9" id="KW-0472">Membrane</keyword>
<evidence type="ECO:0000256" key="9">
    <source>
        <dbReference type="SAM" id="Phobius"/>
    </source>
</evidence>
<dbReference type="SUPFAM" id="SSF55874">
    <property type="entry name" value="ATPase domain of HSP90 chaperone/DNA topoisomerase II/histidine kinase"/>
    <property type="match status" value="1"/>
</dbReference>
<evidence type="ECO:0000256" key="7">
    <source>
        <dbReference type="ARBA" id="ARBA00022840"/>
    </source>
</evidence>
<dbReference type="InterPro" id="IPR050482">
    <property type="entry name" value="Sensor_HK_TwoCompSys"/>
</dbReference>
<comment type="caution">
    <text evidence="11">The sequence shown here is derived from an EMBL/GenBank/DDBJ whole genome shotgun (WGS) entry which is preliminary data.</text>
</comment>
<dbReference type="EMBL" id="JACHMW010000001">
    <property type="protein sequence ID" value="MBB5849175.1"/>
    <property type="molecule type" value="Genomic_DNA"/>
</dbReference>
<dbReference type="GO" id="GO:0046983">
    <property type="term" value="F:protein dimerization activity"/>
    <property type="evidence" value="ECO:0007669"/>
    <property type="project" value="InterPro"/>
</dbReference>
<protein>
    <recommendedName>
        <fullName evidence="2">histidine kinase</fullName>
        <ecNumber evidence="2">2.7.13.3</ecNumber>
    </recommendedName>
</protein>
<dbReference type="InterPro" id="IPR011712">
    <property type="entry name" value="Sig_transdc_His_kin_sub3_dim/P"/>
</dbReference>
<keyword evidence="5" id="KW-0547">Nucleotide-binding</keyword>
<evidence type="ECO:0000256" key="2">
    <source>
        <dbReference type="ARBA" id="ARBA00012438"/>
    </source>
</evidence>
<keyword evidence="3" id="KW-0597">Phosphoprotein</keyword>
<reference evidence="11 12" key="1">
    <citation type="submission" date="2020-08" db="EMBL/GenBank/DDBJ databases">
        <title>Sequencing the genomes of 1000 actinobacteria strains.</title>
        <authorList>
            <person name="Klenk H.-P."/>
        </authorList>
    </citation>
    <scope>NUCLEOTIDE SEQUENCE [LARGE SCALE GENOMIC DNA]</scope>
    <source>
        <strain evidence="11 12">DSM 17945</strain>
    </source>
</reference>
<dbReference type="Proteomes" id="UP000567246">
    <property type="component" value="Unassembled WGS sequence"/>
</dbReference>
<dbReference type="AlphaFoldDB" id="A0A4Y8ZJH7"/>
<evidence type="ECO:0000313" key="11">
    <source>
        <dbReference type="EMBL" id="MBB5849175.1"/>
    </source>
</evidence>
<feature type="transmembrane region" description="Helical" evidence="9">
    <location>
        <begin position="20"/>
        <end position="51"/>
    </location>
</feature>
<dbReference type="Gene3D" id="3.30.565.10">
    <property type="entry name" value="Histidine kinase-like ATPase, C-terminal domain"/>
    <property type="match status" value="1"/>
</dbReference>
<keyword evidence="7" id="KW-0067">ATP-binding</keyword>
<evidence type="ECO:0000256" key="3">
    <source>
        <dbReference type="ARBA" id="ARBA00022553"/>
    </source>
</evidence>
<evidence type="ECO:0000256" key="1">
    <source>
        <dbReference type="ARBA" id="ARBA00000085"/>
    </source>
</evidence>
<gene>
    <name evidence="11" type="ORF">HDA33_001739</name>
</gene>
<evidence type="ECO:0000256" key="4">
    <source>
        <dbReference type="ARBA" id="ARBA00022679"/>
    </source>
</evidence>
<keyword evidence="9" id="KW-0812">Transmembrane</keyword>
<feature type="domain" description="Signal transduction histidine kinase subgroup 3 dimerisation and phosphoacceptor" evidence="10">
    <location>
        <begin position="151"/>
        <end position="213"/>
    </location>
</feature>
<proteinExistence type="predicted"/>
<evidence type="ECO:0000256" key="6">
    <source>
        <dbReference type="ARBA" id="ARBA00022777"/>
    </source>
</evidence>
<keyword evidence="6 11" id="KW-0418">Kinase</keyword>
<organism evidence="11 12">
    <name type="scientific">Micrococcus endophyticus</name>
    <dbReference type="NCBI Taxonomy" id="455343"/>
    <lineage>
        <taxon>Bacteria</taxon>
        <taxon>Bacillati</taxon>
        <taxon>Actinomycetota</taxon>
        <taxon>Actinomycetes</taxon>
        <taxon>Micrococcales</taxon>
        <taxon>Micrococcaceae</taxon>
        <taxon>Micrococcus</taxon>
    </lineage>
</organism>
<evidence type="ECO:0000256" key="8">
    <source>
        <dbReference type="ARBA" id="ARBA00023012"/>
    </source>
</evidence>